<feature type="domain" description="Peptidase C14 caspase" evidence="1">
    <location>
        <begin position="100"/>
        <end position="245"/>
    </location>
</feature>
<keyword evidence="3" id="KW-1185">Reference proteome</keyword>
<dbReference type="EMBL" id="BOMI01000021">
    <property type="protein sequence ID" value="GID72812.1"/>
    <property type="molecule type" value="Genomic_DNA"/>
</dbReference>
<dbReference type="RefSeq" id="WP_203760743.1">
    <property type="nucleotide sequence ID" value="NZ_BAAABO010000006.1"/>
</dbReference>
<organism evidence="2 3">
    <name type="scientific">Paractinoplanes deccanensis</name>
    <dbReference type="NCBI Taxonomy" id="113561"/>
    <lineage>
        <taxon>Bacteria</taxon>
        <taxon>Bacillati</taxon>
        <taxon>Actinomycetota</taxon>
        <taxon>Actinomycetes</taxon>
        <taxon>Micromonosporales</taxon>
        <taxon>Micromonosporaceae</taxon>
        <taxon>Paractinoplanes</taxon>
    </lineage>
</organism>
<sequence length="385" mass="41396">MTAIVVDDGPGARVHAFVVGVGNYPYCDDPPRTGTASRILGDLGSVTSPPPSAAAVAGWLAGMPRGDGDIPVGTVEVLISSPTVASVQRDDGEWVPVSPATFANFRDAFSRWLDRCDSDPGNIALFYFCGHGWHRDGQLLLLEDLGKQRRRLLESCVELSEIRTVMQHCRARTQLYFVDACRQVPPELLDLRSGVAPLVDSCGPVPLPLAPLDAPVYFSAARGFEAHADQDAVTPFTAALLRTLDGLGANREGSRWAVTTEYLGPHLREVIAWENPDVDRNSCLSVEGEQCGPSLIRTLDGPPLVPFRLTCDPDHALAAADVSIHQLPADQDPPVAFPAGGQGEIAAGVYHLELAFPDGAEFRKASLFDEVRPPNKAWHAAVERA</sequence>
<dbReference type="Proteomes" id="UP000609879">
    <property type="component" value="Unassembled WGS sequence"/>
</dbReference>
<evidence type="ECO:0000259" key="1">
    <source>
        <dbReference type="Pfam" id="PF00656"/>
    </source>
</evidence>
<proteinExistence type="predicted"/>
<comment type="caution">
    <text evidence="2">The sequence shown here is derived from an EMBL/GenBank/DDBJ whole genome shotgun (WGS) entry which is preliminary data.</text>
</comment>
<dbReference type="InterPro" id="IPR029030">
    <property type="entry name" value="Caspase-like_dom_sf"/>
</dbReference>
<reference evidence="2 3" key="1">
    <citation type="submission" date="2021-01" db="EMBL/GenBank/DDBJ databases">
        <title>Whole genome shotgun sequence of Actinoplanes deccanensis NBRC 13994.</title>
        <authorList>
            <person name="Komaki H."/>
            <person name="Tamura T."/>
        </authorList>
    </citation>
    <scope>NUCLEOTIDE SEQUENCE [LARGE SCALE GENOMIC DNA]</scope>
    <source>
        <strain evidence="2 3">NBRC 13994</strain>
    </source>
</reference>
<dbReference type="SUPFAM" id="SSF52129">
    <property type="entry name" value="Caspase-like"/>
    <property type="match status" value="1"/>
</dbReference>
<name>A0ABQ3XYJ4_9ACTN</name>
<accession>A0ABQ3XYJ4</accession>
<dbReference type="InterPro" id="IPR011600">
    <property type="entry name" value="Pept_C14_caspase"/>
</dbReference>
<evidence type="ECO:0000313" key="3">
    <source>
        <dbReference type="Proteomes" id="UP000609879"/>
    </source>
</evidence>
<dbReference type="Gene3D" id="3.40.50.1460">
    <property type="match status" value="1"/>
</dbReference>
<gene>
    <name evidence="2" type="ORF">Ade02nite_14530</name>
</gene>
<dbReference type="Pfam" id="PF00656">
    <property type="entry name" value="Peptidase_C14"/>
    <property type="match status" value="1"/>
</dbReference>
<evidence type="ECO:0000313" key="2">
    <source>
        <dbReference type="EMBL" id="GID72812.1"/>
    </source>
</evidence>
<protein>
    <recommendedName>
        <fullName evidence="1">Peptidase C14 caspase domain-containing protein</fullName>
    </recommendedName>
</protein>